<evidence type="ECO:0000256" key="1">
    <source>
        <dbReference type="SAM" id="MobiDB-lite"/>
    </source>
</evidence>
<dbReference type="AlphaFoldDB" id="A0A4Y2DWW0"/>
<feature type="compositionally biased region" description="Low complexity" evidence="1">
    <location>
        <begin position="95"/>
        <end position="111"/>
    </location>
</feature>
<protein>
    <submittedName>
        <fullName evidence="2">Uncharacterized protein</fullName>
    </submittedName>
</protein>
<feature type="region of interest" description="Disordered" evidence="1">
    <location>
        <begin position="85"/>
        <end position="111"/>
    </location>
</feature>
<comment type="caution">
    <text evidence="2">The sequence shown here is derived from an EMBL/GenBank/DDBJ whole genome shotgun (WGS) entry which is preliminary data.</text>
</comment>
<dbReference type="EMBL" id="BGPR01000458">
    <property type="protein sequence ID" value="GBM21373.1"/>
    <property type="molecule type" value="Genomic_DNA"/>
</dbReference>
<dbReference type="Proteomes" id="UP000499080">
    <property type="component" value="Unassembled WGS sequence"/>
</dbReference>
<sequence length="111" mass="12336">MRVPSSFILRENYRAPVMIVLKASAVQSSVTPQKKYLPKARNDKFEYDLLAPADKPFTQPISLWDADVKNSVGRHTEQLPVLEATNGLLDNSEPLTDSQDSTLQTSTTSKS</sequence>
<reference evidence="2 3" key="1">
    <citation type="journal article" date="2019" name="Sci. Rep.">
        <title>Orb-weaving spider Araneus ventricosus genome elucidates the spidroin gene catalogue.</title>
        <authorList>
            <person name="Kono N."/>
            <person name="Nakamura H."/>
            <person name="Ohtoshi R."/>
            <person name="Moran D.A.P."/>
            <person name="Shinohara A."/>
            <person name="Yoshida Y."/>
            <person name="Fujiwara M."/>
            <person name="Mori M."/>
            <person name="Tomita M."/>
            <person name="Arakawa K."/>
        </authorList>
    </citation>
    <scope>NUCLEOTIDE SEQUENCE [LARGE SCALE GENOMIC DNA]</scope>
</reference>
<organism evidence="2 3">
    <name type="scientific">Araneus ventricosus</name>
    <name type="common">Orbweaver spider</name>
    <name type="synonym">Epeira ventricosa</name>
    <dbReference type="NCBI Taxonomy" id="182803"/>
    <lineage>
        <taxon>Eukaryota</taxon>
        <taxon>Metazoa</taxon>
        <taxon>Ecdysozoa</taxon>
        <taxon>Arthropoda</taxon>
        <taxon>Chelicerata</taxon>
        <taxon>Arachnida</taxon>
        <taxon>Araneae</taxon>
        <taxon>Araneomorphae</taxon>
        <taxon>Entelegynae</taxon>
        <taxon>Araneoidea</taxon>
        <taxon>Araneidae</taxon>
        <taxon>Araneus</taxon>
    </lineage>
</organism>
<keyword evidence="3" id="KW-1185">Reference proteome</keyword>
<name>A0A4Y2DWW0_ARAVE</name>
<accession>A0A4Y2DWW0</accession>
<evidence type="ECO:0000313" key="2">
    <source>
        <dbReference type="EMBL" id="GBM21373.1"/>
    </source>
</evidence>
<proteinExistence type="predicted"/>
<gene>
    <name evidence="2" type="ORF">AVEN_264810_1</name>
</gene>
<evidence type="ECO:0000313" key="3">
    <source>
        <dbReference type="Proteomes" id="UP000499080"/>
    </source>
</evidence>